<evidence type="ECO:0000313" key="1">
    <source>
        <dbReference type="EMBL" id="KII65895.1"/>
    </source>
</evidence>
<organism evidence="1 2">
    <name type="scientific">Thelohanellus kitauei</name>
    <name type="common">Myxosporean</name>
    <dbReference type="NCBI Taxonomy" id="669202"/>
    <lineage>
        <taxon>Eukaryota</taxon>
        <taxon>Metazoa</taxon>
        <taxon>Cnidaria</taxon>
        <taxon>Myxozoa</taxon>
        <taxon>Myxosporea</taxon>
        <taxon>Bivalvulida</taxon>
        <taxon>Platysporina</taxon>
        <taxon>Myxobolidae</taxon>
        <taxon>Thelohanellus</taxon>
    </lineage>
</organism>
<sequence length="174" mass="20724">MSEVTDDTEWKQFADMYDKFIYLVNDFREIELQFRENLKQTKLDKFEKSVETRTENLLTSITGALNKQLLNLILYEHKFNIYSYELIHSMATIFANAHKLLEHPELDNKFMERYYTVMSRVCDFKNKLEDKYLRYLTSFTANHANKREIVNSLSAEVQILKLITGETPDPFINN</sequence>
<name>A0A0C2MND8_THEKT</name>
<dbReference type="AlphaFoldDB" id="A0A0C2MND8"/>
<comment type="caution">
    <text evidence="1">The sequence shown here is derived from an EMBL/GenBank/DDBJ whole genome shotgun (WGS) entry which is preliminary data.</text>
</comment>
<dbReference type="EMBL" id="JWZT01003673">
    <property type="protein sequence ID" value="KII65895.1"/>
    <property type="molecule type" value="Genomic_DNA"/>
</dbReference>
<protein>
    <submittedName>
        <fullName evidence="1">Uncharacterized protein</fullName>
    </submittedName>
</protein>
<proteinExistence type="predicted"/>
<reference evidence="1 2" key="1">
    <citation type="journal article" date="2014" name="Genome Biol. Evol.">
        <title>The genome of the myxosporean Thelohanellus kitauei shows adaptations to nutrient acquisition within its fish host.</title>
        <authorList>
            <person name="Yang Y."/>
            <person name="Xiong J."/>
            <person name="Zhou Z."/>
            <person name="Huo F."/>
            <person name="Miao W."/>
            <person name="Ran C."/>
            <person name="Liu Y."/>
            <person name="Zhang J."/>
            <person name="Feng J."/>
            <person name="Wang M."/>
            <person name="Wang M."/>
            <person name="Wang L."/>
            <person name="Yao B."/>
        </authorList>
    </citation>
    <scope>NUCLEOTIDE SEQUENCE [LARGE SCALE GENOMIC DNA]</scope>
    <source>
        <strain evidence="1">Wuqing</strain>
    </source>
</reference>
<accession>A0A0C2MND8</accession>
<dbReference type="OrthoDB" id="10542339at2759"/>
<evidence type="ECO:0000313" key="2">
    <source>
        <dbReference type="Proteomes" id="UP000031668"/>
    </source>
</evidence>
<gene>
    <name evidence="1" type="ORF">RF11_03289</name>
</gene>
<dbReference type="Proteomes" id="UP000031668">
    <property type="component" value="Unassembled WGS sequence"/>
</dbReference>
<keyword evidence="2" id="KW-1185">Reference proteome</keyword>